<keyword evidence="1" id="KW-0902">Two-component regulatory system</keyword>
<name>A0A841TTQ6_9BACL</name>
<reference evidence="7 8" key="1">
    <citation type="submission" date="2020-08" db="EMBL/GenBank/DDBJ databases">
        <title>Cohnella phylogeny.</title>
        <authorList>
            <person name="Dunlap C."/>
        </authorList>
    </citation>
    <scope>NUCLEOTIDE SEQUENCE [LARGE SCALE GENOMIC DNA]</scope>
    <source>
        <strain evidence="7 8">DSM 25239</strain>
    </source>
</reference>
<dbReference type="SMART" id="SM00448">
    <property type="entry name" value="REC"/>
    <property type="match status" value="1"/>
</dbReference>
<sequence>MRGLLVDDEALALLDLKRQLTRIGGVEVLDTFQDVAEALEAAASAKPDVVFLDIDMPEINGLEAAERLQDIHPSVEVVFVTAYEEYAVKAFELQALDYVLKPVQTERLALTVRRIEARLKDKDEAAPAPSSPAFIRCFQRMQIEYGKQEQLAWRTVKAQELFAYLLFRKDQLVRKDTLVEILWPEVELKKAYTQLYTTIYQLRRSLEAAGISVKIANAGNSYSLDLGGIASDVEQWENRLRNEEELESLSDEQYEEWLNLYRGDYFEEHGYLWAENERQRLLNLWRHHAMRFAKKMERKGKEALAADWYLRIQQRLPYAEETYSHLMKLYARQGERSLAEQQYQRLREMMREEYDAEPSAEIQAWYSGWKRA</sequence>
<dbReference type="SUPFAM" id="SSF46894">
    <property type="entry name" value="C-terminal effector domain of the bipartite response regulators"/>
    <property type="match status" value="1"/>
</dbReference>
<comment type="caution">
    <text evidence="7">The sequence shown here is derived from an EMBL/GenBank/DDBJ whole genome shotgun (WGS) entry which is preliminary data.</text>
</comment>
<dbReference type="SMART" id="SM01043">
    <property type="entry name" value="BTAD"/>
    <property type="match status" value="1"/>
</dbReference>
<organism evidence="7 8">
    <name type="scientific">Cohnella xylanilytica</name>
    <dbReference type="NCBI Taxonomy" id="557555"/>
    <lineage>
        <taxon>Bacteria</taxon>
        <taxon>Bacillati</taxon>
        <taxon>Bacillota</taxon>
        <taxon>Bacilli</taxon>
        <taxon>Bacillales</taxon>
        <taxon>Paenibacillaceae</taxon>
        <taxon>Cohnella</taxon>
    </lineage>
</organism>
<dbReference type="RefSeq" id="WP_185135545.1">
    <property type="nucleotide sequence ID" value="NZ_BORM01000011.1"/>
</dbReference>
<evidence type="ECO:0000256" key="4">
    <source>
        <dbReference type="ARBA" id="ARBA00023163"/>
    </source>
</evidence>
<dbReference type="Gene3D" id="1.25.40.10">
    <property type="entry name" value="Tetratricopeptide repeat domain"/>
    <property type="match status" value="1"/>
</dbReference>
<dbReference type="PANTHER" id="PTHR35807:SF2">
    <property type="entry name" value="TRANSCRIPTIONAL ACTIVATOR DOMAIN"/>
    <property type="match status" value="1"/>
</dbReference>
<dbReference type="PANTHER" id="PTHR35807">
    <property type="entry name" value="TRANSCRIPTIONAL REGULATOR REDD-RELATED"/>
    <property type="match status" value="1"/>
</dbReference>
<dbReference type="SUPFAM" id="SSF52172">
    <property type="entry name" value="CheY-like"/>
    <property type="match status" value="1"/>
</dbReference>
<keyword evidence="8" id="KW-1185">Reference proteome</keyword>
<accession>A0A841TTQ6</accession>
<evidence type="ECO:0000256" key="3">
    <source>
        <dbReference type="ARBA" id="ARBA00023125"/>
    </source>
</evidence>
<evidence type="ECO:0000313" key="7">
    <source>
        <dbReference type="EMBL" id="MBB6691555.1"/>
    </source>
</evidence>
<dbReference type="GO" id="GO:0006355">
    <property type="term" value="P:regulation of DNA-templated transcription"/>
    <property type="evidence" value="ECO:0007669"/>
    <property type="project" value="InterPro"/>
</dbReference>
<dbReference type="Gene3D" id="3.40.50.2300">
    <property type="match status" value="1"/>
</dbReference>
<dbReference type="InterPro" id="IPR016032">
    <property type="entry name" value="Sig_transdc_resp-reg_C-effctor"/>
</dbReference>
<proteinExistence type="predicted"/>
<gene>
    <name evidence="7" type="ORF">H7B90_09105</name>
</gene>
<dbReference type="EMBL" id="JACJVR010000031">
    <property type="protein sequence ID" value="MBB6691555.1"/>
    <property type="molecule type" value="Genomic_DNA"/>
</dbReference>
<dbReference type="Pfam" id="PF03704">
    <property type="entry name" value="BTAD"/>
    <property type="match status" value="1"/>
</dbReference>
<keyword evidence="5" id="KW-0597">Phosphoprotein</keyword>
<evidence type="ECO:0000256" key="5">
    <source>
        <dbReference type="PROSITE-ProRule" id="PRU00169"/>
    </source>
</evidence>
<dbReference type="GO" id="GO:0003677">
    <property type="term" value="F:DNA binding"/>
    <property type="evidence" value="ECO:0007669"/>
    <property type="project" value="UniProtKB-KW"/>
</dbReference>
<protein>
    <submittedName>
        <fullName evidence="7">Response regulator</fullName>
    </submittedName>
</protein>
<dbReference type="Proteomes" id="UP000553776">
    <property type="component" value="Unassembled WGS sequence"/>
</dbReference>
<dbReference type="InterPro" id="IPR036388">
    <property type="entry name" value="WH-like_DNA-bd_sf"/>
</dbReference>
<dbReference type="InterPro" id="IPR011006">
    <property type="entry name" value="CheY-like_superfamily"/>
</dbReference>
<dbReference type="InterPro" id="IPR051677">
    <property type="entry name" value="AfsR-DnrI-RedD_regulator"/>
</dbReference>
<dbReference type="GO" id="GO:0000160">
    <property type="term" value="P:phosphorelay signal transduction system"/>
    <property type="evidence" value="ECO:0007669"/>
    <property type="project" value="UniProtKB-KW"/>
</dbReference>
<evidence type="ECO:0000256" key="1">
    <source>
        <dbReference type="ARBA" id="ARBA00023012"/>
    </source>
</evidence>
<feature type="modified residue" description="4-aspartylphosphate" evidence="5">
    <location>
        <position position="53"/>
    </location>
</feature>
<dbReference type="AlphaFoldDB" id="A0A841TTQ6"/>
<dbReference type="Pfam" id="PF00072">
    <property type="entry name" value="Response_reg"/>
    <property type="match status" value="1"/>
</dbReference>
<keyword evidence="2" id="KW-0805">Transcription regulation</keyword>
<dbReference type="PROSITE" id="PS50110">
    <property type="entry name" value="RESPONSE_REGULATORY"/>
    <property type="match status" value="1"/>
</dbReference>
<dbReference type="InterPro" id="IPR011990">
    <property type="entry name" value="TPR-like_helical_dom_sf"/>
</dbReference>
<dbReference type="InterPro" id="IPR001789">
    <property type="entry name" value="Sig_transdc_resp-reg_receiver"/>
</dbReference>
<evidence type="ECO:0000259" key="6">
    <source>
        <dbReference type="PROSITE" id="PS50110"/>
    </source>
</evidence>
<keyword evidence="3" id="KW-0238">DNA-binding</keyword>
<dbReference type="SUPFAM" id="SSF48452">
    <property type="entry name" value="TPR-like"/>
    <property type="match status" value="1"/>
</dbReference>
<dbReference type="Gene3D" id="1.10.10.10">
    <property type="entry name" value="Winged helix-like DNA-binding domain superfamily/Winged helix DNA-binding domain"/>
    <property type="match status" value="1"/>
</dbReference>
<keyword evidence="4" id="KW-0804">Transcription</keyword>
<evidence type="ECO:0000256" key="2">
    <source>
        <dbReference type="ARBA" id="ARBA00023015"/>
    </source>
</evidence>
<dbReference type="InterPro" id="IPR005158">
    <property type="entry name" value="BTAD"/>
</dbReference>
<evidence type="ECO:0000313" key="8">
    <source>
        <dbReference type="Proteomes" id="UP000553776"/>
    </source>
</evidence>
<feature type="domain" description="Response regulatory" evidence="6">
    <location>
        <begin position="2"/>
        <end position="116"/>
    </location>
</feature>